<protein>
    <submittedName>
        <fullName evidence="1">Uncharacterized protein</fullName>
    </submittedName>
</protein>
<proteinExistence type="predicted"/>
<evidence type="ECO:0000313" key="2">
    <source>
        <dbReference type="Proteomes" id="UP001066276"/>
    </source>
</evidence>
<evidence type="ECO:0000313" key="1">
    <source>
        <dbReference type="EMBL" id="KAJ1113563.1"/>
    </source>
</evidence>
<dbReference type="EMBL" id="JANPWB010000012">
    <property type="protein sequence ID" value="KAJ1113563.1"/>
    <property type="molecule type" value="Genomic_DNA"/>
</dbReference>
<name>A0AAV7NK77_PLEWA</name>
<sequence>METVAVRESRDWLRERCMPYGGQPPQAARKLLLDEAKEEKWAGFLCDGGRQQPTLPWWQAAITVREKTQACRQPAEGTLEETMKASRKEPGYLPEACKREVAVNAWRRKTGTTPH</sequence>
<comment type="caution">
    <text evidence="1">The sequence shown here is derived from an EMBL/GenBank/DDBJ whole genome shotgun (WGS) entry which is preliminary data.</text>
</comment>
<dbReference type="Proteomes" id="UP001066276">
    <property type="component" value="Chromosome 8"/>
</dbReference>
<dbReference type="AlphaFoldDB" id="A0AAV7NK77"/>
<keyword evidence="2" id="KW-1185">Reference proteome</keyword>
<accession>A0AAV7NK77</accession>
<reference evidence="1" key="1">
    <citation type="journal article" date="2022" name="bioRxiv">
        <title>Sequencing and chromosome-scale assembly of the giantPleurodeles waltlgenome.</title>
        <authorList>
            <person name="Brown T."/>
            <person name="Elewa A."/>
            <person name="Iarovenko S."/>
            <person name="Subramanian E."/>
            <person name="Araus A.J."/>
            <person name="Petzold A."/>
            <person name="Susuki M."/>
            <person name="Suzuki K.-i.T."/>
            <person name="Hayashi T."/>
            <person name="Toyoda A."/>
            <person name="Oliveira C."/>
            <person name="Osipova E."/>
            <person name="Leigh N.D."/>
            <person name="Simon A."/>
            <person name="Yun M.H."/>
        </authorList>
    </citation>
    <scope>NUCLEOTIDE SEQUENCE</scope>
    <source>
        <strain evidence="1">20211129_DDA</strain>
        <tissue evidence="1">Liver</tissue>
    </source>
</reference>
<gene>
    <name evidence="1" type="ORF">NDU88_001805</name>
</gene>
<organism evidence="1 2">
    <name type="scientific">Pleurodeles waltl</name>
    <name type="common">Iberian ribbed newt</name>
    <dbReference type="NCBI Taxonomy" id="8319"/>
    <lineage>
        <taxon>Eukaryota</taxon>
        <taxon>Metazoa</taxon>
        <taxon>Chordata</taxon>
        <taxon>Craniata</taxon>
        <taxon>Vertebrata</taxon>
        <taxon>Euteleostomi</taxon>
        <taxon>Amphibia</taxon>
        <taxon>Batrachia</taxon>
        <taxon>Caudata</taxon>
        <taxon>Salamandroidea</taxon>
        <taxon>Salamandridae</taxon>
        <taxon>Pleurodelinae</taxon>
        <taxon>Pleurodeles</taxon>
    </lineage>
</organism>